<comment type="similarity">
    <text evidence="2">Belongs to the Rieske iron-sulfur protein family.</text>
</comment>
<comment type="catalytic activity">
    <reaction evidence="12">
        <text>a quinol + 2 Fe(III)-[cytochrome c](out) = a quinone + 2 Fe(II)-[cytochrome c](out) + 2 H(+)(out)</text>
        <dbReference type="Rhea" id="RHEA:11484"/>
        <dbReference type="Rhea" id="RHEA-COMP:10350"/>
        <dbReference type="Rhea" id="RHEA-COMP:14399"/>
        <dbReference type="ChEBI" id="CHEBI:15378"/>
        <dbReference type="ChEBI" id="CHEBI:24646"/>
        <dbReference type="ChEBI" id="CHEBI:29033"/>
        <dbReference type="ChEBI" id="CHEBI:29034"/>
        <dbReference type="ChEBI" id="CHEBI:132124"/>
        <dbReference type="EC" id="7.1.1.8"/>
    </reaction>
</comment>
<evidence type="ECO:0000256" key="14">
    <source>
        <dbReference type="SAM" id="MobiDB-lite"/>
    </source>
</evidence>
<dbReference type="InterPro" id="IPR036922">
    <property type="entry name" value="Rieske_2Fe-2S_sf"/>
</dbReference>
<keyword evidence="4" id="KW-0812">Transmembrane</keyword>
<dbReference type="GeneID" id="19016176"/>
<dbReference type="GO" id="GO:0005743">
    <property type="term" value="C:mitochondrial inner membrane"/>
    <property type="evidence" value="ECO:0007669"/>
    <property type="project" value="UniProtKB-SubCell"/>
</dbReference>
<dbReference type="GO" id="GO:0046872">
    <property type="term" value="F:metal ion binding"/>
    <property type="evidence" value="ECO:0007669"/>
    <property type="project" value="UniProtKB-KW"/>
</dbReference>
<keyword evidence="5" id="KW-0001">2Fe-2S</keyword>
<evidence type="ECO:0000313" key="16">
    <source>
        <dbReference type="EMBL" id="CCO16295.1"/>
    </source>
</evidence>
<keyword evidence="11" id="KW-1015">Disulfide bond</keyword>
<keyword evidence="9" id="KW-0411">Iron-sulfur</keyword>
<dbReference type="GO" id="GO:0008121">
    <property type="term" value="F:quinol-cytochrome-c reductase activity"/>
    <property type="evidence" value="ECO:0007669"/>
    <property type="project" value="UniProtKB-EC"/>
</dbReference>
<dbReference type="InterPro" id="IPR006317">
    <property type="entry name" value="Ubiquinol_cyt_c_Rdtase_Fe-S-su"/>
</dbReference>
<comment type="cofactor">
    <cofactor evidence="13">
        <name>[2Fe-2S] cluster</name>
        <dbReference type="ChEBI" id="CHEBI:190135"/>
    </cofactor>
</comment>
<evidence type="ECO:0000256" key="11">
    <source>
        <dbReference type="ARBA" id="ARBA00023157"/>
    </source>
</evidence>
<evidence type="ECO:0000256" key="5">
    <source>
        <dbReference type="ARBA" id="ARBA00022714"/>
    </source>
</evidence>
<dbReference type="InterPro" id="IPR005805">
    <property type="entry name" value="Rieske_Fe-S_prot_C"/>
</dbReference>
<dbReference type="Pfam" id="PF02921">
    <property type="entry name" value="UCR_TM"/>
    <property type="match status" value="1"/>
</dbReference>
<evidence type="ECO:0000259" key="15">
    <source>
        <dbReference type="PROSITE" id="PS51296"/>
    </source>
</evidence>
<evidence type="ECO:0000256" key="12">
    <source>
        <dbReference type="ARBA" id="ARBA00029351"/>
    </source>
</evidence>
<evidence type="ECO:0000256" key="2">
    <source>
        <dbReference type="ARBA" id="ARBA00010651"/>
    </source>
</evidence>
<dbReference type="CDD" id="cd03470">
    <property type="entry name" value="Rieske_cytochrome_bc1"/>
    <property type="match status" value="1"/>
</dbReference>
<dbReference type="Gene3D" id="2.102.10.10">
    <property type="entry name" value="Rieske [2Fe-2S] iron-sulphur domain"/>
    <property type="match status" value="1"/>
</dbReference>
<evidence type="ECO:0000256" key="9">
    <source>
        <dbReference type="ARBA" id="ARBA00023014"/>
    </source>
</evidence>
<dbReference type="eggNOG" id="KOG1671">
    <property type="taxonomic scope" value="Eukaryota"/>
</dbReference>
<sequence length="303" mass="32865">MSRKHVASVLHRALLAARSHSSSSTAQKAAMTHGGILNNNSTVAKNDEREQQNVGRRGTKLRQNVLHSKGKDIDGRFRWVGSGIGYASDAAVSTSGSNGNGSMVPVNSGAILNALKTPNSEPNYAQENHRVDKIGDPDKRAFTYFVLTGGRMIYASAIRLAVLKFLMSMSATADVLALASLEVDLSKIQRGTTTTVKWRGKPVFIRRRTADEIAKENAVDLGELRDKQADADRTQNPEWLVVVGVCTHLGCVPIANAGDYNGWFCPCHGSHYDASGRIRKGPAPENLEVPEYSFQDETTMIVG</sequence>
<evidence type="ECO:0000256" key="13">
    <source>
        <dbReference type="ARBA" id="ARBA00034078"/>
    </source>
</evidence>
<keyword evidence="8" id="KW-0408">Iron</keyword>
<proteinExistence type="inferred from homology"/>
<dbReference type="InterPro" id="IPR017941">
    <property type="entry name" value="Rieske_2Fe-2S"/>
</dbReference>
<evidence type="ECO:0000256" key="6">
    <source>
        <dbReference type="ARBA" id="ARBA00022723"/>
    </source>
</evidence>
<keyword evidence="7" id="KW-1133">Transmembrane helix</keyword>
<keyword evidence="10" id="KW-0472">Membrane</keyword>
<dbReference type="NCBIfam" id="TIGR01416">
    <property type="entry name" value="Rieske_proteo"/>
    <property type="match status" value="1"/>
</dbReference>
<dbReference type="OrthoDB" id="1637982at2759"/>
<evidence type="ECO:0000256" key="10">
    <source>
        <dbReference type="ARBA" id="ARBA00023136"/>
    </source>
</evidence>
<organism evidence="16 17">
    <name type="scientific">Bathycoccus prasinos</name>
    <dbReference type="NCBI Taxonomy" id="41875"/>
    <lineage>
        <taxon>Eukaryota</taxon>
        <taxon>Viridiplantae</taxon>
        <taxon>Chlorophyta</taxon>
        <taxon>Mamiellophyceae</taxon>
        <taxon>Mamiellales</taxon>
        <taxon>Bathycoccaceae</taxon>
        <taxon>Bathycoccus</taxon>
    </lineage>
</organism>
<dbReference type="EMBL" id="FO082275">
    <property type="protein sequence ID" value="CCO16295.1"/>
    <property type="molecule type" value="Genomic_DNA"/>
</dbReference>
<reference evidence="16 17" key="1">
    <citation type="submission" date="2011-10" db="EMBL/GenBank/DDBJ databases">
        <authorList>
            <person name="Genoscope - CEA"/>
        </authorList>
    </citation>
    <scope>NUCLEOTIDE SEQUENCE [LARGE SCALE GENOMIC DNA]</scope>
    <source>
        <strain evidence="16 17">RCC 1105</strain>
    </source>
</reference>
<evidence type="ECO:0000313" key="17">
    <source>
        <dbReference type="Proteomes" id="UP000198341"/>
    </source>
</evidence>
<comment type="subcellular location">
    <subcellularLocation>
        <location evidence="1">Mitochondrion inner membrane</location>
        <topology evidence="1">Single-pass membrane protein</topology>
    </subcellularLocation>
</comment>
<dbReference type="PANTHER" id="PTHR10134">
    <property type="entry name" value="CYTOCHROME B-C1 COMPLEX SUBUNIT RIESKE, MITOCHONDRIAL"/>
    <property type="match status" value="1"/>
</dbReference>
<dbReference type="Proteomes" id="UP000198341">
    <property type="component" value="Chromosome 4"/>
</dbReference>
<dbReference type="EC" id="7.1.1.8" evidence="3"/>
<feature type="domain" description="Rieske" evidence="15">
    <location>
        <begin position="206"/>
        <end position="301"/>
    </location>
</feature>
<protein>
    <recommendedName>
        <fullName evidence="3">quinol--cytochrome-c reductase</fullName>
        <ecNumber evidence="3">7.1.1.8</ecNumber>
    </recommendedName>
</protein>
<dbReference type="STRING" id="41875.K8EUZ6"/>
<dbReference type="KEGG" id="bpg:Bathy04g01510"/>
<dbReference type="FunFam" id="2.102.10.10:FF:000001">
    <property type="entry name" value="Cytochrome b-c1 complex subunit Rieske, mitochondrial"/>
    <property type="match status" value="1"/>
</dbReference>
<dbReference type="RefSeq" id="XP_007513770.1">
    <property type="nucleotide sequence ID" value="XM_007513708.1"/>
</dbReference>
<dbReference type="GO" id="GO:0051537">
    <property type="term" value="F:2 iron, 2 sulfur cluster binding"/>
    <property type="evidence" value="ECO:0007669"/>
    <property type="project" value="UniProtKB-KW"/>
</dbReference>
<dbReference type="InterPro" id="IPR004192">
    <property type="entry name" value="Rieske_TM"/>
</dbReference>
<evidence type="ECO:0000256" key="1">
    <source>
        <dbReference type="ARBA" id="ARBA00004434"/>
    </source>
</evidence>
<dbReference type="SUPFAM" id="SSF50022">
    <property type="entry name" value="ISP domain"/>
    <property type="match status" value="1"/>
</dbReference>
<evidence type="ECO:0000256" key="3">
    <source>
        <dbReference type="ARBA" id="ARBA00012951"/>
    </source>
</evidence>
<feature type="region of interest" description="Disordered" evidence="14">
    <location>
        <begin position="37"/>
        <end position="58"/>
    </location>
</feature>
<name>K8EUZ6_9CHLO</name>
<evidence type="ECO:0000256" key="8">
    <source>
        <dbReference type="ARBA" id="ARBA00023004"/>
    </source>
</evidence>
<keyword evidence="6" id="KW-0479">Metal-binding</keyword>
<accession>K8EUZ6</accession>
<dbReference type="Pfam" id="PF00355">
    <property type="entry name" value="Rieske"/>
    <property type="match status" value="1"/>
</dbReference>
<dbReference type="AlphaFoldDB" id="K8EUZ6"/>
<gene>
    <name evidence="16" type="ORF">Bathy04g01510</name>
</gene>
<dbReference type="PROSITE" id="PS51296">
    <property type="entry name" value="RIESKE"/>
    <property type="match status" value="1"/>
</dbReference>
<evidence type="ECO:0000256" key="4">
    <source>
        <dbReference type="ARBA" id="ARBA00022692"/>
    </source>
</evidence>
<dbReference type="SUPFAM" id="SSF81502">
    <property type="entry name" value="ISP transmembrane anchor"/>
    <property type="match status" value="1"/>
</dbReference>
<dbReference type="PRINTS" id="PR00162">
    <property type="entry name" value="RIESKE"/>
</dbReference>
<evidence type="ECO:0000256" key="7">
    <source>
        <dbReference type="ARBA" id="ARBA00022989"/>
    </source>
</evidence>
<keyword evidence="17" id="KW-1185">Reference proteome</keyword>
<dbReference type="InterPro" id="IPR014349">
    <property type="entry name" value="Rieske_Fe-S_prot"/>
</dbReference>